<gene>
    <name evidence="1" type="ORF">E1757_31395</name>
</gene>
<dbReference type="RefSeq" id="WP_133235763.1">
    <property type="nucleotide sequence ID" value="NZ_SMRT01000024.1"/>
</dbReference>
<name>A0A4R5KBE8_9BACL</name>
<evidence type="ECO:0000313" key="1">
    <source>
        <dbReference type="EMBL" id="TDF91848.1"/>
    </source>
</evidence>
<sequence>MAASSEAVARTEIAPLTPNEKVKLLRRYEDYCYQIAYYLLNDGQQARQAAEQALLALYKQEEWYEMAHAAQKAKVKRLALHKALELRKIIPTVYRGRFDHSGE</sequence>
<dbReference type="OrthoDB" id="2621943at2"/>
<evidence type="ECO:0000313" key="2">
    <source>
        <dbReference type="Proteomes" id="UP000295636"/>
    </source>
</evidence>
<dbReference type="EMBL" id="SMRT01000024">
    <property type="protein sequence ID" value="TDF91848.1"/>
    <property type="molecule type" value="Genomic_DNA"/>
</dbReference>
<dbReference type="AlphaFoldDB" id="A0A4R5KBE8"/>
<dbReference type="Proteomes" id="UP000295636">
    <property type="component" value="Unassembled WGS sequence"/>
</dbReference>
<accession>A0A4R5KBE8</accession>
<keyword evidence="2" id="KW-1185">Reference proteome</keyword>
<organism evidence="1 2">
    <name type="scientific">Paenibacillus piri</name>
    <dbReference type="NCBI Taxonomy" id="2547395"/>
    <lineage>
        <taxon>Bacteria</taxon>
        <taxon>Bacillati</taxon>
        <taxon>Bacillota</taxon>
        <taxon>Bacilli</taxon>
        <taxon>Bacillales</taxon>
        <taxon>Paenibacillaceae</taxon>
        <taxon>Paenibacillus</taxon>
    </lineage>
</organism>
<protein>
    <submittedName>
        <fullName evidence="1">Uncharacterized protein</fullName>
    </submittedName>
</protein>
<proteinExistence type="predicted"/>
<reference evidence="1 2" key="1">
    <citation type="submission" date="2019-03" db="EMBL/GenBank/DDBJ databases">
        <title>This is whole genome sequence of Paenibacillus sp MS74 strain.</title>
        <authorList>
            <person name="Trinh H.N."/>
        </authorList>
    </citation>
    <scope>NUCLEOTIDE SEQUENCE [LARGE SCALE GENOMIC DNA]</scope>
    <source>
        <strain evidence="1 2">MS74</strain>
    </source>
</reference>
<comment type="caution">
    <text evidence="1">The sequence shown here is derived from an EMBL/GenBank/DDBJ whole genome shotgun (WGS) entry which is preliminary data.</text>
</comment>